<comment type="caution">
    <text evidence="1">The sequence shown here is derived from an EMBL/GenBank/DDBJ whole genome shotgun (WGS) entry which is preliminary data.</text>
</comment>
<dbReference type="Proteomes" id="UP000760819">
    <property type="component" value="Unassembled WGS sequence"/>
</dbReference>
<reference evidence="1" key="1">
    <citation type="submission" date="2020-04" db="EMBL/GenBank/DDBJ databases">
        <authorList>
            <person name="Zhang T."/>
        </authorList>
    </citation>
    <scope>NUCLEOTIDE SEQUENCE</scope>
    <source>
        <strain evidence="1">HKST-UBA12</strain>
    </source>
</reference>
<gene>
    <name evidence="1" type="ORF">KC640_00490</name>
</gene>
<evidence type="ECO:0000313" key="2">
    <source>
        <dbReference type="Proteomes" id="UP000760819"/>
    </source>
</evidence>
<dbReference type="AlphaFoldDB" id="A0A955I6T1"/>
<protein>
    <submittedName>
        <fullName evidence="1">Uncharacterized protein</fullName>
    </submittedName>
</protein>
<accession>A0A955I6T1</accession>
<reference evidence="1" key="2">
    <citation type="journal article" date="2021" name="Microbiome">
        <title>Successional dynamics and alternative stable states in a saline activated sludge microbial community over 9 years.</title>
        <authorList>
            <person name="Wang Y."/>
            <person name="Ye J."/>
            <person name="Ju F."/>
            <person name="Liu L."/>
            <person name="Boyd J.A."/>
            <person name="Deng Y."/>
            <person name="Parks D.H."/>
            <person name="Jiang X."/>
            <person name="Yin X."/>
            <person name="Woodcroft B.J."/>
            <person name="Tyson G.W."/>
            <person name="Hugenholtz P."/>
            <person name="Polz M.F."/>
            <person name="Zhang T."/>
        </authorList>
    </citation>
    <scope>NUCLEOTIDE SEQUENCE</scope>
    <source>
        <strain evidence="1">HKST-UBA12</strain>
    </source>
</reference>
<name>A0A955I6T1_9BACT</name>
<organism evidence="1 2">
    <name type="scientific">Candidatus Dojkabacteria bacterium</name>
    <dbReference type="NCBI Taxonomy" id="2099670"/>
    <lineage>
        <taxon>Bacteria</taxon>
        <taxon>Candidatus Dojkabacteria</taxon>
    </lineage>
</organism>
<dbReference type="EMBL" id="JAGQLI010000024">
    <property type="protein sequence ID" value="MCA9378882.1"/>
    <property type="molecule type" value="Genomic_DNA"/>
</dbReference>
<proteinExistence type="predicted"/>
<evidence type="ECO:0000313" key="1">
    <source>
        <dbReference type="EMBL" id="MCA9378882.1"/>
    </source>
</evidence>
<sequence>MLFGIAFVAMVWVALQDGKIDSSEIGNVVSALVVLSAFVALIASNENLSRQLRIEQQPLVVVTGAIIVEELLSSDPPTLQIKNIGRGPALGVKFSFAEDAITPVFEVGQPNTVDLGATEAKLDWRIQRDLLKTQLANNQNNFFLYTIYTDQLGNHYRGRTRFGFEGGVLKVLQNENTTELG</sequence>